<keyword evidence="3" id="KW-0614">Plasmid</keyword>
<dbReference type="GeneID" id="96666330"/>
<feature type="compositionally biased region" description="Gly residues" evidence="1">
    <location>
        <begin position="164"/>
        <end position="173"/>
    </location>
</feature>
<dbReference type="InterPro" id="IPR049855">
    <property type="entry name" value="DotG/IcmE-like_C"/>
</dbReference>
<dbReference type="EMBL" id="CP007231">
    <property type="protein sequence ID" value="AHK22097.1"/>
    <property type="molecule type" value="Genomic_DNA"/>
</dbReference>
<name>A0ABM5Q420_9GAMM</name>
<geneLocation type="plasmid" evidence="4"/>
<evidence type="ECO:0000256" key="1">
    <source>
        <dbReference type="SAM" id="MobiDB-lite"/>
    </source>
</evidence>
<feature type="transmembrane region" description="Helical" evidence="2">
    <location>
        <begin position="15"/>
        <end position="36"/>
    </location>
</feature>
<keyword evidence="2" id="KW-0472">Membrane</keyword>
<gene>
    <name evidence="3" type="ORF">BF17_00280</name>
</gene>
<reference evidence="3 4" key="1">
    <citation type="journal article" date="2014" name="Genome Announc.">
        <title>Genome Sequence of Yersinia similis Y228T, a Member of the Yersinia pseudotuberculosis Complex.</title>
        <authorList>
            <person name="Sprague L.D."/>
            <person name="Neubauer H."/>
        </authorList>
    </citation>
    <scope>NUCLEOTIDE SEQUENCE [LARGE SCALE GENOMIC DNA]</scope>
    <source>
        <strain evidence="3 4">228</strain>
    </source>
</reference>
<feature type="compositionally biased region" description="Polar residues" evidence="1">
    <location>
        <begin position="415"/>
        <end position="430"/>
    </location>
</feature>
<feature type="region of interest" description="Disordered" evidence="1">
    <location>
        <begin position="163"/>
        <end position="201"/>
    </location>
</feature>
<dbReference type="NCBIfam" id="NF033884">
    <property type="entry name" value="conj_TraO_IncI1"/>
    <property type="match status" value="1"/>
</dbReference>
<feature type="compositionally biased region" description="Polar residues" evidence="1">
    <location>
        <begin position="177"/>
        <end position="197"/>
    </location>
</feature>
<protein>
    <submittedName>
        <fullName evidence="3">Conjugal transfer protein TraO</fullName>
    </submittedName>
</protein>
<keyword evidence="2" id="KW-0812">Transmembrane</keyword>
<accession>A0ABM5Q420</accession>
<dbReference type="CDD" id="cd16431">
    <property type="entry name" value="IcmE"/>
    <property type="match status" value="1"/>
</dbReference>
<evidence type="ECO:0000256" key="2">
    <source>
        <dbReference type="SAM" id="Phobius"/>
    </source>
</evidence>
<dbReference type="RefSeq" id="WP_025384539.1">
    <property type="nucleotide sequence ID" value="NZ_CGBP01000026.1"/>
</dbReference>
<sequence>MIIEKEAASDTRKSVAIIGTGVITALCVIYLGYSWLNSPPVARSVYDINKVATNAGRTTTESPEYRELLEKYNTEKAAKARQEGKSFVAQIRQGSEGAGAKTLTTPQSVILNQTPPATTAGAAQVQQQVPAFSENRKKAIDSLLKELNSHWSPVGFQLASAAGGNEGAAGEGQSGAFSQWTSSLSSPTAPSRQSFDDSNMPDIQLIPPYTRTPGVIETAVDSDNPGSQVIARIPAGPYAGAMLHASSVQLAGDGVNIHFTRMAWGGETYTVDAYALSDETLQSSVASNVNNRYFSRIILPALAMGIGRTGQLYEQANSQNIITPQGGIIQTSTGTPNGSAVAGTIVGGIGSQAGQVMASDAARLPVKQATVEPNQVIAIQFIGGVYQSDNIRSKSGQQKIQQQTQAQPRQLTSQSPPVTAQPTTLNRTPSPYTPRYDNR</sequence>
<keyword evidence="2" id="KW-1133">Transmembrane helix</keyword>
<feature type="compositionally biased region" description="Low complexity" evidence="1">
    <location>
        <begin position="397"/>
        <end position="414"/>
    </location>
</feature>
<evidence type="ECO:0000313" key="3">
    <source>
        <dbReference type="EMBL" id="AHK22097.1"/>
    </source>
</evidence>
<dbReference type="Proteomes" id="UP000019439">
    <property type="component" value="Plasmid unnamed"/>
</dbReference>
<organism evidence="3 4">
    <name type="scientific">Yersinia similis</name>
    <dbReference type="NCBI Taxonomy" id="367190"/>
    <lineage>
        <taxon>Bacteria</taxon>
        <taxon>Pseudomonadati</taxon>
        <taxon>Pseudomonadota</taxon>
        <taxon>Gammaproteobacteria</taxon>
        <taxon>Enterobacterales</taxon>
        <taxon>Yersiniaceae</taxon>
        <taxon>Yersinia</taxon>
    </lineage>
</organism>
<evidence type="ECO:0000313" key="4">
    <source>
        <dbReference type="Proteomes" id="UP000019439"/>
    </source>
</evidence>
<feature type="region of interest" description="Disordered" evidence="1">
    <location>
        <begin position="393"/>
        <end position="439"/>
    </location>
</feature>
<proteinExistence type="predicted"/>
<keyword evidence="4" id="KW-1185">Reference proteome</keyword>